<gene>
    <name evidence="10" type="ORF">FOA43_002833</name>
</gene>
<dbReference type="InterPro" id="IPR008271">
    <property type="entry name" value="Ser/Thr_kinase_AS"/>
</dbReference>
<feature type="compositionally biased region" description="Basic and acidic residues" evidence="7">
    <location>
        <begin position="99"/>
        <end position="108"/>
    </location>
</feature>
<keyword evidence="2 6" id="KW-0547">Nucleotide-binding</keyword>
<dbReference type="Gene3D" id="1.10.510.10">
    <property type="entry name" value="Transferase(Phosphotransferase) domain 1"/>
    <property type="match status" value="1"/>
</dbReference>
<dbReference type="PROSITE" id="PS00107">
    <property type="entry name" value="PROTEIN_KINASE_ATP"/>
    <property type="match status" value="1"/>
</dbReference>
<name>A0A875S3F3_EENNA</name>
<reference evidence="10" key="1">
    <citation type="submission" date="2020-10" db="EMBL/GenBank/DDBJ databases">
        <authorList>
            <person name="Roach M.J.R."/>
        </authorList>
    </citation>
    <scope>NUCLEOTIDE SEQUENCE</scope>
    <source>
        <strain evidence="10">CBS 1945</strain>
    </source>
</reference>
<accession>A0A875S3F3</accession>
<dbReference type="InterPro" id="IPR011009">
    <property type="entry name" value="Kinase-like_dom_sf"/>
</dbReference>
<feature type="binding site" evidence="6">
    <location>
        <position position="243"/>
    </location>
    <ligand>
        <name>ATP</name>
        <dbReference type="ChEBI" id="CHEBI:30616"/>
    </ligand>
</feature>
<dbReference type="PROSITE" id="PS50011">
    <property type="entry name" value="PROTEIN_KINASE_DOM"/>
    <property type="match status" value="1"/>
</dbReference>
<evidence type="ECO:0000313" key="11">
    <source>
        <dbReference type="Proteomes" id="UP000662931"/>
    </source>
</evidence>
<dbReference type="GO" id="GO:0005524">
    <property type="term" value="F:ATP binding"/>
    <property type="evidence" value="ECO:0007669"/>
    <property type="project" value="UniProtKB-UniRule"/>
</dbReference>
<dbReference type="PROSITE" id="PS00108">
    <property type="entry name" value="PROTEIN_KINASE_ST"/>
    <property type="match status" value="1"/>
</dbReference>
<protein>
    <recommendedName>
        <fullName evidence="9">Protein kinase domain-containing protein</fullName>
    </recommendedName>
</protein>
<keyword evidence="3" id="KW-0418">Kinase</keyword>
<feature type="region of interest" description="Disordered" evidence="7">
    <location>
        <begin position="99"/>
        <end position="133"/>
    </location>
</feature>
<evidence type="ECO:0000259" key="9">
    <source>
        <dbReference type="PROSITE" id="PS50011"/>
    </source>
</evidence>
<evidence type="ECO:0000256" key="6">
    <source>
        <dbReference type="PROSITE-ProRule" id="PRU10141"/>
    </source>
</evidence>
<keyword evidence="8" id="KW-0812">Transmembrane</keyword>
<sequence>MSVVKYNSDSSLINISDGLSVVHKNAQSNSLVVYNSNTNSFQLISLEGYQEKGDSGSSSNFSKERSDKDSFSFICANCGYENHLGDTGPRKRRHASLIRGKEENKSGEDPGDSNLNDSGANKRRRNSNSLITNGDTGLGGRYITTSSGDLLREDYFRLLAKIDATTNKSSMDLIKRVKKSGINKGSSSDRDYLPSEIPFELINQGYFQKFFRILKELGNGSNGKVYKVEHELMDLNLGVFALKKIAIGDDVQNLVRILNEVKFLYNLSEKAYNVPVELGSASILGANNIVRYNHVWLEIDQVSKFGPKVPVVFILYEYCDGGDLDKFVKSLANPGFDLEKEKLFRKLRRLSEHDSKLPDDVAKFRQVDARYLNNYEIYKIFNDAVNGVNYLHELKIIHRDLKPSNCLFKNRFPADYRPITSIDQLDRIPMLLVSDFGESIMENGQRSSTGTTGTLEFCAPELFQLVKSQDSKNSGRFKEFSHFSDVYSLGMILYFLCFNRLPFKSDLPDDIREEITQFKMFDGMEDIRPLTKDASDQSKLLRDYVVLIRKMINPEMQKRPTASEVVEEMGKVYKKLDNGKHLVESDKLEVVALVNDQSVISIDGNFNILAVTGLTIINIWMLAKWSYLVNIEYLTLGLVIAPRLRPYLMVLQMELFMIGLGITYSVHYTKT</sequence>
<keyword evidence="1" id="KW-0808">Transferase</keyword>
<keyword evidence="8" id="KW-1133">Transmembrane helix</keyword>
<dbReference type="InterPro" id="IPR017441">
    <property type="entry name" value="Protein_kinase_ATP_BS"/>
</dbReference>
<organism evidence="10 11">
    <name type="scientific">Eeniella nana</name>
    <name type="common">Yeast</name>
    <name type="synonym">Brettanomyces nanus</name>
    <dbReference type="NCBI Taxonomy" id="13502"/>
    <lineage>
        <taxon>Eukaryota</taxon>
        <taxon>Fungi</taxon>
        <taxon>Dikarya</taxon>
        <taxon>Ascomycota</taxon>
        <taxon>Saccharomycotina</taxon>
        <taxon>Pichiomycetes</taxon>
        <taxon>Pichiales</taxon>
        <taxon>Pichiaceae</taxon>
        <taxon>Brettanomyces</taxon>
    </lineage>
</organism>
<dbReference type="AlphaFoldDB" id="A0A875S3F3"/>
<proteinExistence type="inferred from homology"/>
<dbReference type="GO" id="GO:0005737">
    <property type="term" value="C:cytoplasm"/>
    <property type="evidence" value="ECO:0007669"/>
    <property type="project" value="TreeGrafter"/>
</dbReference>
<comment type="similarity">
    <text evidence="5">Belongs to the protein kinase superfamily. Ser/Thr protein kinase family. GCN2 subfamily.</text>
</comment>
<dbReference type="SMART" id="SM00220">
    <property type="entry name" value="S_TKc"/>
    <property type="match status" value="1"/>
</dbReference>
<dbReference type="PANTHER" id="PTHR11042">
    <property type="entry name" value="EUKARYOTIC TRANSLATION INITIATION FACTOR 2-ALPHA KINASE EIF2-ALPHA KINASE -RELATED"/>
    <property type="match status" value="1"/>
</dbReference>
<feature type="transmembrane region" description="Helical" evidence="8">
    <location>
        <begin position="647"/>
        <end position="666"/>
    </location>
</feature>
<feature type="domain" description="Protein kinase" evidence="9">
    <location>
        <begin position="211"/>
        <end position="576"/>
    </location>
</feature>
<evidence type="ECO:0000256" key="5">
    <source>
        <dbReference type="ARBA" id="ARBA00037982"/>
    </source>
</evidence>
<dbReference type="Gene3D" id="3.30.200.20">
    <property type="entry name" value="Phosphorylase Kinase, domain 1"/>
    <property type="match status" value="1"/>
</dbReference>
<evidence type="ECO:0000256" key="2">
    <source>
        <dbReference type="ARBA" id="ARBA00022741"/>
    </source>
</evidence>
<dbReference type="InterPro" id="IPR000719">
    <property type="entry name" value="Prot_kinase_dom"/>
</dbReference>
<dbReference type="PANTHER" id="PTHR11042:SF138">
    <property type="entry name" value="SERINE_THREONINE-PROTEIN KINASE IKS1-RELATED"/>
    <property type="match status" value="1"/>
</dbReference>
<dbReference type="EMBL" id="CP064814">
    <property type="protein sequence ID" value="QPG75478.1"/>
    <property type="molecule type" value="Genomic_DNA"/>
</dbReference>
<dbReference type="GO" id="GO:0030447">
    <property type="term" value="P:filamentous growth"/>
    <property type="evidence" value="ECO:0007669"/>
    <property type="project" value="UniProtKB-ARBA"/>
</dbReference>
<evidence type="ECO:0000256" key="8">
    <source>
        <dbReference type="SAM" id="Phobius"/>
    </source>
</evidence>
<dbReference type="Pfam" id="PF00069">
    <property type="entry name" value="Pkinase"/>
    <property type="match status" value="1"/>
</dbReference>
<dbReference type="KEGG" id="bnn:FOA43_002833"/>
<dbReference type="SUPFAM" id="SSF56112">
    <property type="entry name" value="Protein kinase-like (PK-like)"/>
    <property type="match status" value="1"/>
</dbReference>
<dbReference type="OrthoDB" id="1405469at2759"/>
<dbReference type="GO" id="GO:0005634">
    <property type="term" value="C:nucleus"/>
    <property type="evidence" value="ECO:0007669"/>
    <property type="project" value="TreeGrafter"/>
</dbReference>
<keyword evidence="4 6" id="KW-0067">ATP-binding</keyword>
<keyword evidence="8" id="KW-0472">Membrane</keyword>
<keyword evidence="11" id="KW-1185">Reference proteome</keyword>
<evidence type="ECO:0000256" key="1">
    <source>
        <dbReference type="ARBA" id="ARBA00022679"/>
    </source>
</evidence>
<evidence type="ECO:0000256" key="7">
    <source>
        <dbReference type="SAM" id="MobiDB-lite"/>
    </source>
</evidence>
<dbReference type="Proteomes" id="UP000662931">
    <property type="component" value="Chromosome 3"/>
</dbReference>
<dbReference type="GO" id="GO:0004672">
    <property type="term" value="F:protein kinase activity"/>
    <property type="evidence" value="ECO:0007669"/>
    <property type="project" value="InterPro"/>
</dbReference>
<dbReference type="GeneID" id="62196234"/>
<evidence type="ECO:0000256" key="4">
    <source>
        <dbReference type="ARBA" id="ARBA00022840"/>
    </source>
</evidence>
<dbReference type="InterPro" id="IPR050339">
    <property type="entry name" value="CC_SR_Kinase"/>
</dbReference>
<evidence type="ECO:0000256" key="3">
    <source>
        <dbReference type="ARBA" id="ARBA00022777"/>
    </source>
</evidence>
<evidence type="ECO:0000313" key="10">
    <source>
        <dbReference type="EMBL" id="QPG75478.1"/>
    </source>
</evidence>
<dbReference type="RefSeq" id="XP_038779043.1">
    <property type="nucleotide sequence ID" value="XM_038923115.1"/>
</dbReference>